<dbReference type="Pfam" id="PF20998">
    <property type="entry name" value="Nol11_C"/>
    <property type="match status" value="1"/>
</dbReference>
<feature type="region of interest" description="Disordered" evidence="7">
    <location>
        <begin position="363"/>
        <end position="388"/>
    </location>
</feature>
<evidence type="ECO:0000256" key="7">
    <source>
        <dbReference type="SAM" id="MobiDB-lite"/>
    </source>
</evidence>
<evidence type="ECO:0000259" key="8">
    <source>
        <dbReference type="Pfam" id="PF08168"/>
    </source>
</evidence>
<feature type="domain" description="Nucleolar protein 11 N-terminal" evidence="8">
    <location>
        <begin position="5"/>
        <end position="342"/>
    </location>
</feature>
<dbReference type="InterPro" id="IPR015943">
    <property type="entry name" value="WD40/YVTN_repeat-like_dom_sf"/>
</dbReference>
<protein>
    <recommendedName>
        <fullName evidence="12">Nucleolar protein 11</fullName>
    </recommendedName>
</protein>
<organism evidence="10 11">
    <name type="scientific">Electrophorus voltai</name>
    <dbReference type="NCBI Taxonomy" id="2609070"/>
    <lineage>
        <taxon>Eukaryota</taxon>
        <taxon>Metazoa</taxon>
        <taxon>Chordata</taxon>
        <taxon>Craniata</taxon>
        <taxon>Vertebrata</taxon>
        <taxon>Euteleostomi</taxon>
        <taxon>Actinopterygii</taxon>
        <taxon>Neopterygii</taxon>
        <taxon>Teleostei</taxon>
        <taxon>Ostariophysi</taxon>
        <taxon>Gymnotiformes</taxon>
        <taxon>Gymnotoidei</taxon>
        <taxon>Gymnotidae</taxon>
        <taxon>Electrophorus</taxon>
    </lineage>
</organism>
<evidence type="ECO:0000256" key="6">
    <source>
        <dbReference type="ARBA" id="ARBA00023242"/>
    </source>
</evidence>
<dbReference type="GO" id="GO:0030490">
    <property type="term" value="P:maturation of SSU-rRNA"/>
    <property type="evidence" value="ECO:0007669"/>
    <property type="project" value="InterPro"/>
</dbReference>
<dbReference type="PANTHER" id="PTHR15633">
    <property type="entry name" value="NUCLEOLAR PROTEIN 11"/>
    <property type="match status" value="1"/>
</dbReference>
<name>A0AAD8ZGA6_9TELE</name>
<dbReference type="InterPro" id="IPR048897">
    <property type="entry name" value="Nol11_C"/>
</dbReference>
<evidence type="ECO:0000256" key="3">
    <source>
        <dbReference type="ARBA" id="ARBA00023015"/>
    </source>
</evidence>
<dbReference type="EMBL" id="JAROKS010000012">
    <property type="protein sequence ID" value="KAK1798912.1"/>
    <property type="molecule type" value="Genomic_DNA"/>
</dbReference>
<comment type="caution">
    <text evidence="10">The sequence shown here is derived from an EMBL/GenBank/DDBJ whole genome shotgun (WGS) entry which is preliminary data.</text>
</comment>
<keyword evidence="11" id="KW-1185">Reference proteome</keyword>
<evidence type="ECO:0000313" key="10">
    <source>
        <dbReference type="EMBL" id="KAK1798912.1"/>
    </source>
</evidence>
<dbReference type="PANTHER" id="PTHR15633:SF2">
    <property type="entry name" value="NUCLEOLAR PROTEIN 11"/>
    <property type="match status" value="1"/>
</dbReference>
<feature type="domain" description="Nucleolar protein 11 C-terminal" evidence="9">
    <location>
        <begin position="431"/>
        <end position="739"/>
    </location>
</feature>
<evidence type="ECO:0000256" key="2">
    <source>
        <dbReference type="ARBA" id="ARBA00022552"/>
    </source>
</evidence>
<dbReference type="Pfam" id="PF08168">
    <property type="entry name" value="NOL11_N"/>
    <property type="match status" value="1"/>
</dbReference>
<dbReference type="InterPro" id="IPR042859">
    <property type="entry name" value="NOL11"/>
</dbReference>
<dbReference type="Proteomes" id="UP001239994">
    <property type="component" value="Unassembled WGS sequence"/>
</dbReference>
<dbReference type="GO" id="GO:0005730">
    <property type="term" value="C:nucleolus"/>
    <property type="evidence" value="ECO:0007669"/>
    <property type="project" value="UniProtKB-SubCell"/>
</dbReference>
<gene>
    <name evidence="10" type="ORF">P4O66_007182</name>
</gene>
<evidence type="ECO:0000256" key="4">
    <source>
        <dbReference type="ARBA" id="ARBA00023159"/>
    </source>
</evidence>
<reference evidence="10" key="1">
    <citation type="submission" date="2023-03" db="EMBL/GenBank/DDBJ databases">
        <title>Electrophorus voltai genome.</title>
        <authorList>
            <person name="Bian C."/>
        </authorList>
    </citation>
    <scope>NUCLEOTIDE SEQUENCE</scope>
    <source>
        <strain evidence="10">CB-2022</strain>
        <tissue evidence="10">Muscle</tissue>
    </source>
</reference>
<dbReference type="SUPFAM" id="SSF50978">
    <property type="entry name" value="WD40 repeat-like"/>
    <property type="match status" value="1"/>
</dbReference>
<accession>A0AAD8ZGA6</accession>
<dbReference type="InterPro" id="IPR012584">
    <property type="entry name" value="NOL11_N"/>
</dbReference>
<dbReference type="GO" id="GO:0003723">
    <property type="term" value="F:RNA binding"/>
    <property type="evidence" value="ECO:0007669"/>
    <property type="project" value="TreeGrafter"/>
</dbReference>
<keyword evidence="6" id="KW-0539">Nucleus</keyword>
<dbReference type="InterPro" id="IPR036322">
    <property type="entry name" value="WD40_repeat_dom_sf"/>
</dbReference>
<keyword evidence="5" id="KW-0804">Transcription</keyword>
<sequence>VGRNMAALYEGYTLCGLVPTQNPPESGIQGIELDRDDDRVLVTDSTRSVTVYKVSDQKPLGSWTVKQGQFISCPAVYNSQTKEYVAVTNDNVIRVWKTEDVNIDQAFKATVSAEIYRVHSVPDCEPVVLFRRGGVRYLDSLLTAPQQPIEEVLLEDEVIRWSTTVRTEQQLLVLFSSEQRGKHFLYVQRFSPNTLVKHQLEAGPHLSAPLSYAATFREEHIHLLYWFPNGSVYESVLPARHPAPAAAEEVQALPRSLLLQLPIGEGELRSASALPLDEAHVAVVGVSHPSAGTGKDYLCLWNTHFQTLQASRELAGKIYGQVWCYYGKLFVTHGKTLSVIPFECQKSSLAAALGKLKQTRTNESKGPALVPSWNTLPHGDKPGKSRGVTTRRTKLSSKHQITTIEQLTCTIQQGPVEEVEQKVEMFLIGAEQAEQQLAVGRLVCELVARCRAEPSFYPRVSLLQLADTRYLCHSVCPGLLTLALEKKDFRLCQVCLQLFPDIPEAITCACLKVILGIPDAELECVALEPDSLHLMKALTQGPVPSNDDGGEHNGFCPAPLEEDGGGSTAPDAKVTPAPLDTSDRGTKPCKDLPAIYMDCPVGLHKGALLNEVLQTAYSDSLLLPYLKDLTVTQVILFLQYLQFLYLKYSQDVLPQIQALRMPAVTQIMEWVCLLLDAHFTVLVLAPEAKHLLSGLHKFVKSQVKLFSELGKIEGSLQVLKNSKQSHQTGQYSIEVVELF</sequence>
<evidence type="ECO:0008006" key="12">
    <source>
        <dbReference type="Google" id="ProtNLM"/>
    </source>
</evidence>
<proteinExistence type="predicted"/>
<evidence type="ECO:0000256" key="5">
    <source>
        <dbReference type="ARBA" id="ARBA00023163"/>
    </source>
</evidence>
<comment type="subcellular location">
    <subcellularLocation>
        <location evidence="1">Nucleus</location>
        <location evidence="1">Nucleolus</location>
    </subcellularLocation>
</comment>
<evidence type="ECO:0000259" key="9">
    <source>
        <dbReference type="Pfam" id="PF20998"/>
    </source>
</evidence>
<feature type="non-terminal residue" evidence="10">
    <location>
        <position position="739"/>
    </location>
</feature>
<dbReference type="Gene3D" id="2.130.10.10">
    <property type="entry name" value="YVTN repeat-like/Quinoprotein amine dehydrogenase"/>
    <property type="match status" value="1"/>
</dbReference>
<keyword evidence="3" id="KW-0805">Transcription regulation</keyword>
<evidence type="ECO:0000313" key="11">
    <source>
        <dbReference type="Proteomes" id="UP001239994"/>
    </source>
</evidence>
<evidence type="ECO:0000256" key="1">
    <source>
        <dbReference type="ARBA" id="ARBA00004604"/>
    </source>
</evidence>
<keyword evidence="2" id="KW-0698">rRNA processing</keyword>
<dbReference type="AlphaFoldDB" id="A0AAD8ZGA6"/>
<feature type="region of interest" description="Disordered" evidence="7">
    <location>
        <begin position="539"/>
        <end position="583"/>
    </location>
</feature>
<keyword evidence="4" id="KW-0010">Activator</keyword>